<dbReference type="Proteomes" id="UP000050454">
    <property type="component" value="Unassembled WGS sequence"/>
</dbReference>
<dbReference type="EMBL" id="LGTQ01000010">
    <property type="protein sequence ID" value="KPM47681.1"/>
    <property type="molecule type" value="Genomic_DNA"/>
</dbReference>
<name>A0A0P7C622_9BACT</name>
<accession>A0A0P7C622</accession>
<gene>
    <name evidence="1" type="ORF">AFM12_14520</name>
</gene>
<dbReference type="STRING" id="1605367.AFM12_14520"/>
<dbReference type="AlphaFoldDB" id="A0A0P7C622"/>
<evidence type="ECO:0000313" key="1">
    <source>
        <dbReference type="EMBL" id="KPM47681.1"/>
    </source>
</evidence>
<sequence>MKMINRIIGLLALVFAAQLTFAQSVEILPDSLNGRKVVADTLEARHALIYPAGGKLLVDSLLLKYLHTEEAIIENLTVENLNNSVLGVDSLVVDEYAEVEDLKVRNLGSLSPAPVFSNQNKELSNAAVGFTITIPATDFFPEIVSAVSNSGSPVLGQTRVFSNGEIQGYGNNLYGLSAPLYLSLNNAHQNIYIRELELCGLDRNNTMDLFAGLYSTTVGTPGPLTTLLKMEAKSSGAAGSNSYNCWSVKTSGDDFNMDYTKHSYWVKVIPRRNTVASIDDICPGECQEEWGTVTSGANVMKLVHVKIHYDFLPSPAN</sequence>
<comment type="caution">
    <text evidence="1">The sequence shown here is derived from an EMBL/GenBank/DDBJ whole genome shotgun (WGS) entry which is preliminary data.</text>
</comment>
<proteinExistence type="predicted"/>
<keyword evidence="2" id="KW-1185">Reference proteome</keyword>
<evidence type="ECO:0000313" key="2">
    <source>
        <dbReference type="Proteomes" id="UP000050454"/>
    </source>
</evidence>
<protein>
    <submittedName>
        <fullName evidence="1">Uncharacterized protein</fullName>
    </submittedName>
</protein>
<reference evidence="1 2" key="1">
    <citation type="submission" date="2015-07" db="EMBL/GenBank/DDBJ databases">
        <title>The draft genome sequence of Leadbetterella sp. JN14-9.</title>
        <authorList>
            <person name="Liu Y."/>
            <person name="Du J."/>
            <person name="Shao Z."/>
        </authorList>
    </citation>
    <scope>NUCLEOTIDE SEQUENCE [LARGE SCALE GENOMIC DNA]</scope>
    <source>
        <strain evidence="1 2">JN14-9</strain>
    </source>
</reference>
<organism evidence="1 2">
    <name type="scientific">Jiulongibacter sediminis</name>
    <dbReference type="NCBI Taxonomy" id="1605367"/>
    <lineage>
        <taxon>Bacteria</taxon>
        <taxon>Pseudomonadati</taxon>
        <taxon>Bacteroidota</taxon>
        <taxon>Cytophagia</taxon>
        <taxon>Cytophagales</taxon>
        <taxon>Leadbetterellaceae</taxon>
        <taxon>Jiulongibacter</taxon>
    </lineage>
</organism>